<feature type="binding site" evidence="6">
    <location>
        <begin position="64"/>
        <end position="65"/>
    </location>
    <ligand>
        <name>NAD(+)</name>
        <dbReference type="ChEBI" id="CHEBI:57540"/>
    </ligand>
</feature>
<comment type="subcellular location">
    <subcellularLocation>
        <location evidence="6">Cytoplasm</location>
    </subcellularLocation>
</comment>
<comment type="similarity">
    <text evidence="6">Belongs to the NAD kinase family.</text>
</comment>
<keyword evidence="6" id="KW-0963">Cytoplasm</keyword>
<accession>A0A9D1GIK6</accession>
<dbReference type="GO" id="GO:0019674">
    <property type="term" value="P:NAD+ metabolic process"/>
    <property type="evidence" value="ECO:0007669"/>
    <property type="project" value="InterPro"/>
</dbReference>
<dbReference type="InterPro" id="IPR002504">
    <property type="entry name" value="NADK"/>
</dbReference>
<feature type="binding site" evidence="6">
    <location>
        <position position="169"/>
    </location>
    <ligand>
        <name>NAD(+)</name>
        <dbReference type="ChEBI" id="CHEBI:57540"/>
    </ligand>
</feature>
<dbReference type="Pfam" id="PF01513">
    <property type="entry name" value="NAD_kinase"/>
    <property type="match status" value="1"/>
</dbReference>
<organism evidence="7 8">
    <name type="scientific">Candidatus Caccovicinus merdipullorum</name>
    <dbReference type="NCBI Taxonomy" id="2840724"/>
    <lineage>
        <taxon>Bacteria</taxon>
        <taxon>Bacillati</taxon>
        <taxon>Bacillota</taxon>
        <taxon>Clostridia</taxon>
        <taxon>Eubacteriales</taxon>
        <taxon>Candidatus Caccovicinus</taxon>
    </lineage>
</organism>
<dbReference type="GO" id="GO:0005524">
    <property type="term" value="F:ATP binding"/>
    <property type="evidence" value="ECO:0007669"/>
    <property type="project" value="UniProtKB-KW"/>
</dbReference>
<dbReference type="AlphaFoldDB" id="A0A9D1GIK6"/>
<feature type="binding site" evidence="6">
    <location>
        <position position="237"/>
    </location>
    <ligand>
        <name>NAD(+)</name>
        <dbReference type="ChEBI" id="CHEBI:57540"/>
    </ligand>
</feature>
<dbReference type="GO" id="GO:0003951">
    <property type="term" value="F:NAD+ kinase activity"/>
    <property type="evidence" value="ECO:0007669"/>
    <property type="project" value="UniProtKB-UniRule"/>
</dbReference>
<keyword evidence="3 6" id="KW-0521">NADP</keyword>
<dbReference type="SUPFAM" id="SSF111331">
    <property type="entry name" value="NAD kinase/diacylglycerol kinase-like"/>
    <property type="match status" value="1"/>
</dbReference>
<evidence type="ECO:0000256" key="6">
    <source>
        <dbReference type="HAMAP-Rule" id="MF_00361"/>
    </source>
</evidence>
<feature type="binding site" evidence="6">
    <location>
        <begin position="139"/>
        <end position="140"/>
    </location>
    <ligand>
        <name>NAD(+)</name>
        <dbReference type="ChEBI" id="CHEBI:57540"/>
    </ligand>
</feature>
<dbReference type="PANTHER" id="PTHR20275:SF0">
    <property type="entry name" value="NAD KINASE"/>
    <property type="match status" value="1"/>
</dbReference>
<dbReference type="EMBL" id="DVKS01000074">
    <property type="protein sequence ID" value="HIT41386.1"/>
    <property type="molecule type" value="Genomic_DNA"/>
</dbReference>
<evidence type="ECO:0000313" key="7">
    <source>
        <dbReference type="EMBL" id="HIT41386.1"/>
    </source>
</evidence>
<evidence type="ECO:0000256" key="1">
    <source>
        <dbReference type="ARBA" id="ARBA00022679"/>
    </source>
</evidence>
<feature type="active site" description="Proton acceptor" evidence="6">
    <location>
        <position position="64"/>
    </location>
</feature>
<dbReference type="PANTHER" id="PTHR20275">
    <property type="entry name" value="NAD KINASE"/>
    <property type="match status" value="1"/>
</dbReference>
<comment type="cofactor">
    <cofactor evidence="6">
        <name>a divalent metal cation</name>
        <dbReference type="ChEBI" id="CHEBI:60240"/>
    </cofactor>
</comment>
<keyword evidence="6" id="KW-0067">ATP-binding</keyword>
<comment type="function">
    <text evidence="6">Involved in the regulation of the intracellular balance of NAD and NADP, and is a key enzyme in the biosynthesis of NADP. Catalyzes specifically the phosphorylation on 2'-hydroxyl of the adenosine moiety of NAD to yield NADP.</text>
</comment>
<dbReference type="Gene3D" id="3.40.50.10330">
    <property type="entry name" value="Probable inorganic polyphosphate/atp-NAD kinase, domain 1"/>
    <property type="match status" value="1"/>
</dbReference>
<reference evidence="7" key="2">
    <citation type="journal article" date="2021" name="PeerJ">
        <title>Extensive microbial diversity within the chicken gut microbiome revealed by metagenomics and culture.</title>
        <authorList>
            <person name="Gilroy R."/>
            <person name="Ravi A."/>
            <person name="Getino M."/>
            <person name="Pursley I."/>
            <person name="Horton D.L."/>
            <person name="Alikhan N.F."/>
            <person name="Baker D."/>
            <person name="Gharbi K."/>
            <person name="Hall N."/>
            <person name="Watson M."/>
            <person name="Adriaenssens E.M."/>
            <person name="Foster-Nyarko E."/>
            <person name="Jarju S."/>
            <person name="Secka A."/>
            <person name="Antonio M."/>
            <person name="Oren A."/>
            <person name="Chaudhuri R.R."/>
            <person name="La Ragione R."/>
            <person name="Hildebrand F."/>
            <person name="Pallen M.J."/>
        </authorList>
    </citation>
    <scope>NUCLEOTIDE SEQUENCE</scope>
    <source>
        <strain evidence="7">CHK123-3438</strain>
    </source>
</reference>
<evidence type="ECO:0000256" key="5">
    <source>
        <dbReference type="ARBA" id="ARBA00047925"/>
    </source>
</evidence>
<proteinExistence type="inferred from homology"/>
<comment type="caution">
    <text evidence="6">Lacks conserved residue(s) required for the propagation of feature annotation.</text>
</comment>
<evidence type="ECO:0000256" key="3">
    <source>
        <dbReference type="ARBA" id="ARBA00022857"/>
    </source>
</evidence>
<dbReference type="Pfam" id="PF20143">
    <property type="entry name" value="NAD_kinase_C"/>
    <property type="match status" value="1"/>
</dbReference>
<dbReference type="InterPro" id="IPR017438">
    <property type="entry name" value="ATP-NAD_kinase_N"/>
</dbReference>
<dbReference type="Proteomes" id="UP000886860">
    <property type="component" value="Unassembled WGS sequence"/>
</dbReference>
<dbReference type="InterPro" id="IPR017437">
    <property type="entry name" value="ATP-NAD_kinase_PpnK-typ_C"/>
</dbReference>
<dbReference type="InterPro" id="IPR016064">
    <property type="entry name" value="NAD/diacylglycerol_kinase_sf"/>
</dbReference>
<keyword evidence="2 6" id="KW-0418">Kinase</keyword>
<dbReference type="EC" id="2.7.1.23" evidence="6"/>
<protein>
    <recommendedName>
        <fullName evidence="6">NAD kinase</fullName>
        <ecNumber evidence="6">2.7.1.23</ecNumber>
    </recommendedName>
    <alternativeName>
        <fullName evidence="6">ATP-dependent NAD kinase</fullName>
    </alternativeName>
</protein>
<comment type="caution">
    <text evidence="7">The sequence shown here is derived from an EMBL/GenBank/DDBJ whole genome shotgun (WGS) entry which is preliminary data.</text>
</comment>
<reference evidence="7" key="1">
    <citation type="submission" date="2020-10" db="EMBL/GenBank/DDBJ databases">
        <authorList>
            <person name="Gilroy R."/>
        </authorList>
    </citation>
    <scope>NUCLEOTIDE SEQUENCE</scope>
    <source>
        <strain evidence="7">CHK123-3438</strain>
    </source>
</reference>
<sequence length="278" mass="30292">MKSFYIVTNRDKEGAAETEREIRAYLEQHGASCASCCLDKSESSYTDPDQVPEDTDCVITIGGDGTLIQAARDLAGRGIPFIGVNRGHLGYLTQANSGQELFQMLEALLNDRYGLEKRMMLSGQVLRRGRPVFQDIALNEIVISRKDTLKALHFRIMVNGEFLNNYTADGMIIATPTGSTAYNLSAGGPIVAPEARVMVLTPICCHALNARSIVLGADDRITVQVEEAGHMAAFDGNPAVPLFPGDQILICQSPLDTVLVQLKKVSFLQNLSSKMTRI</sequence>
<comment type="catalytic activity">
    <reaction evidence="5 6">
        <text>NAD(+) + ATP = ADP + NADP(+) + H(+)</text>
        <dbReference type="Rhea" id="RHEA:18629"/>
        <dbReference type="ChEBI" id="CHEBI:15378"/>
        <dbReference type="ChEBI" id="CHEBI:30616"/>
        <dbReference type="ChEBI" id="CHEBI:57540"/>
        <dbReference type="ChEBI" id="CHEBI:58349"/>
        <dbReference type="ChEBI" id="CHEBI:456216"/>
        <dbReference type="EC" id="2.7.1.23"/>
    </reaction>
</comment>
<dbReference type="GO" id="GO:0051287">
    <property type="term" value="F:NAD binding"/>
    <property type="evidence" value="ECO:0007669"/>
    <property type="project" value="UniProtKB-ARBA"/>
</dbReference>
<keyword evidence="1 6" id="KW-0808">Transferase</keyword>
<evidence type="ECO:0000256" key="2">
    <source>
        <dbReference type="ARBA" id="ARBA00022777"/>
    </source>
</evidence>
<feature type="binding site" evidence="6">
    <location>
        <position position="150"/>
    </location>
    <ligand>
        <name>NAD(+)</name>
        <dbReference type="ChEBI" id="CHEBI:57540"/>
    </ligand>
</feature>
<dbReference type="GO" id="GO:0005737">
    <property type="term" value="C:cytoplasm"/>
    <property type="evidence" value="ECO:0007669"/>
    <property type="project" value="UniProtKB-SubCell"/>
</dbReference>
<evidence type="ECO:0000313" key="8">
    <source>
        <dbReference type="Proteomes" id="UP000886860"/>
    </source>
</evidence>
<name>A0A9D1GIK6_9FIRM</name>
<evidence type="ECO:0000256" key="4">
    <source>
        <dbReference type="ARBA" id="ARBA00023027"/>
    </source>
</evidence>
<dbReference type="GO" id="GO:0006741">
    <property type="term" value="P:NADP+ biosynthetic process"/>
    <property type="evidence" value="ECO:0007669"/>
    <property type="project" value="UniProtKB-UniRule"/>
</dbReference>
<gene>
    <name evidence="6" type="primary">nadK</name>
    <name evidence="7" type="ORF">IAB60_04650</name>
</gene>
<keyword evidence="4 6" id="KW-0520">NAD</keyword>
<dbReference type="GO" id="GO:0046872">
    <property type="term" value="F:metal ion binding"/>
    <property type="evidence" value="ECO:0007669"/>
    <property type="project" value="UniProtKB-UniRule"/>
</dbReference>
<keyword evidence="6" id="KW-0547">Nucleotide-binding</keyword>
<dbReference type="HAMAP" id="MF_00361">
    <property type="entry name" value="NAD_kinase"/>
    <property type="match status" value="1"/>
</dbReference>
<feature type="binding site" evidence="6">
    <location>
        <begin position="180"/>
        <end position="185"/>
    </location>
    <ligand>
        <name>NAD(+)</name>
        <dbReference type="ChEBI" id="CHEBI:57540"/>
    </ligand>
</feature>
<dbReference type="Gene3D" id="2.60.200.30">
    <property type="entry name" value="Probable inorganic polyphosphate/atp-NAD kinase, domain 2"/>
    <property type="match status" value="1"/>
</dbReference>